<dbReference type="AlphaFoldDB" id="H5SB12"/>
<evidence type="ECO:0000256" key="3">
    <source>
        <dbReference type="SAM" id="Phobius"/>
    </source>
</evidence>
<dbReference type="EMBL" id="AP011655">
    <property type="protein sequence ID" value="BAL53348.1"/>
    <property type="molecule type" value="Genomic_DNA"/>
</dbReference>
<evidence type="ECO:0000256" key="1">
    <source>
        <dbReference type="ARBA" id="ARBA00005254"/>
    </source>
</evidence>
<proteinExistence type="inferred from homology"/>
<reference evidence="4" key="1">
    <citation type="journal article" date="2005" name="Environ. Microbiol.">
        <title>Genetic and functional properties of uncultivated thermophilic crenarchaeotes from a subsurface gold mine as revealed by analysis of genome fragments.</title>
        <authorList>
            <person name="Nunoura T."/>
            <person name="Hirayama H."/>
            <person name="Takami H."/>
            <person name="Oida H."/>
            <person name="Nishi S."/>
            <person name="Shimamura S."/>
            <person name="Suzuki Y."/>
            <person name="Inagaki F."/>
            <person name="Takai K."/>
            <person name="Nealson K.H."/>
            <person name="Horikoshi K."/>
        </authorList>
    </citation>
    <scope>NUCLEOTIDE SEQUENCE</scope>
</reference>
<sequence length="261" mass="28815">MNYQTILYEFDNGIATITLNRPEVFNACNEQLTSELYQALEHAGSDPAVRCIALTGAGKAFCSGQDLKEAPEPGTERDLRDSLRRRYNPIIRLMRDMPKPIIAGINGVAAGAGLSLALAADIRIMSTAARLVEAFIGIALIPDSGATFFYPRMMGYARAFEFATLNKPISAERAYALGLVNMIVSPRAFPRALRAVAEKYAAGPTQTYGYVKMLLQRGMVAPLEEMLTLEEEYQQRAGQSDDYREGVAAFREKRTPTFRGR</sequence>
<gene>
    <name evidence="4" type="ORF">HGMM_F06F04C29</name>
</gene>
<evidence type="ECO:0000313" key="4">
    <source>
        <dbReference type="EMBL" id="BAL53348.1"/>
    </source>
</evidence>
<dbReference type="Gene3D" id="3.90.226.10">
    <property type="entry name" value="2-enoyl-CoA Hydratase, Chain A, domain 1"/>
    <property type="match status" value="1"/>
</dbReference>
<organism evidence="4">
    <name type="scientific">uncultured Bacteroidota bacterium</name>
    <dbReference type="NCBI Taxonomy" id="152509"/>
    <lineage>
        <taxon>Bacteria</taxon>
        <taxon>Pseudomonadati</taxon>
        <taxon>Bacteroidota</taxon>
        <taxon>environmental samples</taxon>
    </lineage>
</organism>
<keyword evidence="3" id="KW-0472">Membrane</keyword>
<dbReference type="InterPro" id="IPR018376">
    <property type="entry name" value="Enoyl-CoA_hyd/isom_CS"/>
</dbReference>
<dbReference type="PANTHER" id="PTHR43459">
    <property type="entry name" value="ENOYL-COA HYDRATASE"/>
    <property type="match status" value="1"/>
</dbReference>
<name>H5SB12_9BACT</name>
<protein>
    <submittedName>
        <fullName evidence="4">Enoyl-CoA hydratase</fullName>
    </submittedName>
</protein>
<accession>H5SB12</accession>
<dbReference type="GO" id="GO:0003824">
    <property type="term" value="F:catalytic activity"/>
    <property type="evidence" value="ECO:0007669"/>
    <property type="project" value="InterPro"/>
</dbReference>
<dbReference type="PROSITE" id="PS00166">
    <property type="entry name" value="ENOYL_COA_HYDRATASE"/>
    <property type="match status" value="1"/>
</dbReference>
<dbReference type="Pfam" id="PF00378">
    <property type="entry name" value="ECH_1"/>
    <property type="match status" value="1"/>
</dbReference>
<dbReference type="PANTHER" id="PTHR43459:SF1">
    <property type="entry name" value="EG:BACN32G11.4 PROTEIN"/>
    <property type="match status" value="1"/>
</dbReference>
<dbReference type="CDD" id="cd06558">
    <property type="entry name" value="crotonase-like"/>
    <property type="match status" value="1"/>
</dbReference>
<feature type="transmembrane region" description="Helical" evidence="3">
    <location>
        <begin position="131"/>
        <end position="150"/>
    </location>
</feature>
<dbReference type="SUPFAM" id="SSF52096">
    <property type="entry name" value="ClpP/crotonase"/>
    <property type="match status" value="1"/>
</dbReference>
<comment type="similarity">
    <text evidence="1 2">Belongs to the enoyl-CoA hydratase/isomerase family.</text>
</comment>
<keyword evidence="3" id="KW-1133">Transmembrane helix</keyword>
<reference evidence="4" key="2">
    <citation type="journal article" date="2012" name="PLoS ONE">
        <title>A Deeply Branching Thermophilic Bacterium with an Ancient Acetyl-CoA Pathway Dominates a Subsurface Ecosystem.</title>
        <authorList>
            <person name="Takami H."/>
            <person name="Noguchi H."/>
            <person name="Takaki Y."/>
            <person name="Uchiyama I."/>
            <person name="Toyoda A."/>
            <person name="Nishi S."/>
            <person name="Chee G.-J."/>
            <person name="Arai W."/>
            <person name="Nunoura T."/>
            <person name="Itoh T."/>
            <person name="Hattori M."/>
            <person name="Takai K."/>
        </authorList>
    </citation>
    <scope>NUCLEOTIDE SEQUENCE</scope>
</reference>
<dbReference type="InterPro" id="IPR001753">
    <property type="entry name" value="Enoyl-CoA_hydra/iso"/>
</dbReference>
<dbReference type="InterPro" id="IPR029045">
    <property type="entry name" value="ClpP/crotonase-like_dom_sf"/>
</dbReference>
<feature type="transmembrane region" description="Helical" evidence="3">
    <location>
        <begin position="101"/>
        <end position="119"/>
    </location>
</feature>
<dbReference type="InterPro" id="IPR014748">
    <property type="entry name" value="Enoyl-CoA_hydra_C"/>
</dbReference>
<evidence type="ECO:0000256" key="2">
    <source>
        <dbReference type="RuleBase" id="RU003707"/>
    </source>
</evidence>
<keyword evidence="3" id="KW-0812">Transmembrane</keyword>
<dbReference type="Gene3D" id="1.10.12.10">
    <property type="entry name" value="Lyase 2-enoyl-coa Hydratase, Chain A, domain 2"/>
    <property type="match status" value="1"/>
</dbReference>